<dbReference type="EMBL" id="KI287059">
    <property type="protein sequence ID" value="ESA10479.1"/>
    <property type="molecule type" value="Genomic_DNA"/>
</dbReference>
<name>U9TQR6_RHIID</name>
<organism evidence="1">
    <name type="scientific">Rhizophagus irregularis (strain DAOM 181602 / DAOM 197198 / MUCL 43194)</name>
    <name type="common">Arbuscular mycorrhizal fungus</name>
    <name type="synonym">Glomus intraradices</name>
    <dbReference type="NCBI Taxonomy" id="747089"/>
    <lineage>
        <taxon>Eukaryota</taxon>
        <taxon>Fungi</taxon>
        <taxon>Fungi incertae sedis</taxon>
        <taxon>Mucoromycota</taxon>
        <taxon>Glomeromycotina</taxon>
        <taxon>Glomeromycetes</taxon>
        <taxon>Glomerales</taxon>
        <taxon>Glomeraceae</taxon>
        <taxon>Rhizophagus</taxon>
    </lineage>
</organism>
<dbReference type="VEuPathDB" id="FungiDB:RhiirFUN_011717"/>
<sequence length="135" mass="15856">MSFTSSPPSPPSLPSLLLLLMKTFVLEDYGSLTKKKLMDCDGLEIQHPFTKVVTTYKFRTYLIRFNGIFGQWVYLNQQNITKRILTILTKRNDPYRVMDYGVWTIPLWIVPFIHLYRLYGFADLPAYTDITNYTD</sequence>
<evidence type="ECO:0000313" key="1">
    <source>
        <dbReference type="EMBL" id="ESA10479.1"/>
    </source>
</evidence>
<reference evidence="1" key="1">
    <citation type="submission" date="2013-07" db="EMBL/GenBank/DDBJ databases">
        <title>The genome of an arbuscular mycorrhizal fungus provides insights into the evolution of the oldest plant symbiosis.</title>
        <authorList>
            <consortium name="DOE Joint Genome Institute"/>
            <person name="Tisserant E."/>
            <person name="Malbreil M."/>
            <person name="Kuo A."/>
            <person name="Kohler A."/>
            <person name="Symeonidi A."/>
            <person name="Balestrini R."/>
            <person name="Charron P."/>
            <person name="Duensing N."/>
            <person name="Frei-dit-Frey N."/>
            <person name="Gianinazzi-Pearson V."/>
            <person name="Gilbert B."/>
            <person name="Handa Y."/>
            <person name="Hijri M."/>
            <person name="Kaul R."/>
            <person name="Kawaguchi M."/>
            <person name="Krajinski F."/>
            <person name="Lammers P."/>
            <person name="Lapierre D."/>
            <person name="Masclaux F.G."/>
            <person name="Murat C."/>
            <person name="Morin E."/>
            <person name="Ndikumana S."/>
            <person name="Pagni M."/>
            <person name="Petitpierre D."/>
            <person name="Requena N."/>
            <person name="Rosikiewicz P."/>
            <person name="Riley R."/>
            <person name="Saito K."/>
            <person name="San Clemente H."/>
            <person name="Shapiro H."/>
            <person name="van Tuinen D."/>
            <person name="Becard G."/>
            <person name="Bonfante P."/>
            <person name="Paszkowski U."/>
            <person name="Shachar-Hill Y."/>
            <person name="Young J.P."/>
            <person name="Sanders I.R."/>
            <person name="Henrissat B."/>
            <person name="Rensing S.A."/>
            <person name="Grigoriev I.V."/>
            <person name="Corradi N."/>
            <person name="Roux C."/>
            <person name="Martin F."/>
        </authorList>
    </citation>
    <scope>NUCLEOTIDE SEQUENCE</scope>
    <source>
        <strain evidence="1">DAOM 197198</strain>
    </source>
</reference>
<dbReference type="HOGENOM" id="CLU_1886841_0_0_1"/>
<dbReference type="AlphaFoldDB" id="U9TQR6"/>
<gene>
    <name evidence="1" type="ORF">GLOINDRAFT_29401</name>
</gene>
<proteinExistence type="predicted"/>
<protein>
    <submittedName>
        <fullName evidence="1">Uncharacterized protein</fullName>
    </submittedName>
</protein>
<accession>U9TQR6</accession>